<dbReference type="PANTHER" id="PTHR11358:SF26">
    <property type="entry name" value="GUANIDINO ACID HYDROLASE, MITOCHONDRIAL"/>
    <property type="match status" value="1"/>
</dbReference>
<dbReference type="OrthoDB" id="9788689at2"/>
<comment type="caution">
    <text evidence="6">The sequence shown here is derived from an EMBL/GenBank/DDBJ whole genome shotgun (WGS) entry which is preliminary data.</text>
</comment>
<evidence type="ECO:0000256" key="5">
    <source>
        <dbReference type="RuleBase" id="RU003684"/>
    </source>
</evidence>
<dbReference type="GO" id="GO:0033389">
    <property type="term" value="P:putrescine biosynthetic process from arginine, via agmatine"/>
    <property type="evidence" value="ECO:0007669"/>
    <property type="project" value="TreeGrafter"/>
</dbReference>
<dbReference type="GO" id="GO:0008783">
    <property type="term" value="F:agmatinase activity"/>
    <property type="evidence" value="ECO:0007669"/>
    <property type="project" value="UniProtKB-EC"/>
</dbReference>
<feature type="binding site" evidence="4">
    <location>
        <position position="161"/>
    </location>
    <ligand>
        <name>Mn(2+)</name>
        <dbReference type="ChEBI" id="CHEBI:29035"/>
        <label>1</label>
    </ligand>
</feature>
<dbReference type="InterPro" id="IPR023696">
    <property type="entry name" value="Ureohydrolase_dom_sf"/>
</dbReference>
<comment type="similarity">
    <text evidence="1">Belongs to the arginase family. Agmatinase subfamily.</text>
</comment>
<keyword evidence="7" id="KW-1185">Reference proteome</keyword>
<dbReference type="SUPFAM" id="SSF52768">
    <property type="entry name" value="Arginase/deacetylase"/>
    <property type="match status" value="1"/>
</dbReference>
<dbReference type="EC" id="3.5.3.11" evidence="6"/>
<dbReference type="InterPro" id="IPR020855">
    <property type="entry name" value="Ureohydrolase_Mn_BS"/>
</dbReference>
<dbReference type="InterPro" id="IPR005925">
    <property type="entry name" value="Agmatinase-rel"/>
</dbReference>
<dbReference type="PROSITE" id="PS51409">
    <property type="entry name" value="ARGINASE_2"/>
    <property type="match status" value="1"/>
</dbReference>
<evidence type="ECO:0000313" key="6">
    <source>
        <dbReference type="EMBL" id="ROT98636.1"/>
    </source>
</evidence>
<dbReference type="PIRSF" id="PIRSF036979">
    <property type="entry name" value="Arginase"/>
    <property type="match status" value="1"/>
</dbReference>
<dbReference type="GO" id="GO:0046872">
    <property type="term" value="F:metal ion binding"/>
    <property type="evidence" value="ECO:0007669"/>
    <property type="project" value="UniProtKB-KW"/>
</dbReference>
<dbReference type="RefSeq" id="WP_123643505.1">
    <property type="nucleotide sequence ID" value="NZ_ML119089.1"/>
</dbReference>
<evidence type="ECO:0000313" key="7">
    <source>
        <dbReference type="Proteomes" id="UP000268016"/>
    </source>
</evidence>
<keyword evidence="2 4" id="KW-0479">Metal-binding</keyword>
<dbReference type="NCBIfam" id="TIGR01230">
    <property type="entry name" value="agmatinase"/>
    <property type="match status" value="1"/>
</dbReference>
<dbReference type="Pfam" id="PF00491">
    <property type="entry name" value="Arginase"/>
    <property type="match status" value="1"/>
</dbReference>
<proteinExistence type="inferred from homology"/>
<dbReference type="PROSITE" id="PS01053">
    <property type="entry name" value="ARGINASE_1"/>
    <property type="match status" value="1"/>
</dbReference>
<evidence type="ECO:0000256" key="2">
    <source>
        <dbReference type="ARBA" id="ARBA00022723"/>
    </source>
</evidence>
<dbReference type="AlphaFoldDB" id="A0A3N2QTT7"/>
<feature type="binding site" evidence="4">
    <location>
        <position position="138"/>
    </location>
    <ligand>
        <name>Mn(2+)</name>
        <dbReference type="ChEBI" id="CHEBI:29035"/>
        <label>1</label>
    </ligand>
</feature>
<dbReference type="PANTHER" id="PTHR11358">
    <property type="entry name" value="ARGINASE/AGMATINASE"/>
    <property type="match status" value="1"/>
</dbReference>
<evidence type="ECO:0000256" key="3">
    <source>
        <dbReference type="ARBA" id="ARBA00022801"/>
    </source>
</evidence>
<dbReference type="Gene3D" id="3.40.800.10">
    <property type="entry name" value="Ureohydrolase domain"/>
    <property type="match status" value="1"/>
</dbReference>
<dbReference type="Proteomes" id="UP000268016">
    <property type="component" value="Unassembled WGS sequence"/>
</dbReference>
<name>A0A3N2QTT7_9RHOB</name>
<dbReference type="NCBIfam" id="NF002564">
    <property type="entry name" value="PRK02190.1"/>
    <property type="match status" value="1"/>
</dbReference>
<feature type="binding site" evidence="4">
    <location>
        <position position="163"/>
    </location>
    <ligand>
        <name>Mn(2+)</name>
        <dbReference type="ChEBI" id="CHEBI:29035"/>
        <label>1</label>
    </ligand>
</feature>
<feature type="binding site" evidence="4">
    <location>
        <position position="165"/>
    </location>
    <ligand>
        <name>Mn(2+)</name>
        <dbReference type="ChEBI" id="CHEBI:29035"/>
        <label>1</label>
    </ligand>
</feature>
<reference evidence="6 7" key="1">
    <citation type="submission" date="2018-10" db="EMBL/GenBank/DDBJ databases">
        <title>Histidinibacterium lentulum gen. nov., sp. nov., a marine bacterium from the culture broth of Picochlorum sp. 122.</title>
        <authorList>
            <person name="Wang G."/>
        </authorList>
    </citation>
    <scope>NUCLEOTIDE SEQUENCE [LARGE SCALE GENOMIC DNA]</scope>
    <source>
        <strain evidence="6 7">B17</strain>
    </source>
</reference>
<organism evidence="6 7">
    <name type="scientific">Histidinibacterium lentulum</name>
    <dbReference type="NCBI Taxonomy" id="2480588"/>
    <lineage>
        <taxon>Bacteria</taxon>
        <taxon>Pseudomonadati</taxon>
        <taxon>Pseudomonadota</taxon>
        <taxon>Alphaproteobacteria</taxon>
        <taxon>Rhodobacterales</taxon>
        <taxon>Paracoccaceae</taxon>
        <taxon>Histidinibacterium</taxon>
    </lineage>
</organism>
<keyword evidence="4" id="KW-0464">Manganese</keyword>
<dbReference type="InterPro" id="IPR006035">
    <property type="entry name" value="Ureohydrolase"/>
</dbReference>
<gene>
    <name evidence="6" type="primary">speB</name>
    <name evidence="6" type="ORF">EAT49_16090</name>
</gene>
<evidence type="ECO:0000256" key="4">
    <source>
        <dbReference type="PIRSR" id="PIRSR036979-1"/>
    </source>
</evidence>
<evidence type="ECO:0000256" key="1">
    <source>
        <dbReference type="ARBA" id="ARBA00009227"/>
    </source>
</evidence>
<feature type="binding site" evidence="4">
    <location>
        <position position="246"/>
    </location>
    <ligand>
        <name>Mn(2+)</name>
        <dbReference type="ChEBI" id="CHEBI:29035"/>
        <label>1</label>
    </ligand>
</feature>
<sequence>MALEDAKRDVDGAFVREGLKGLSFENPFAGAPSFLRRRYTKDLAGVDLAVTGIPFDQAVTNRPGARFGPRAIREASALQAGDPPWGWEFSPLEDFAIVDYGDMALDYARMGETPGLIEAHVAAIVAAGVIPVILGGDHSVTLPVLRALAARHGPLSLVQFDAHTDLWEDRDPARVDHGTFVGKALDAGVIDGASSVQVGIRTVTPDTRDVRQIGARQVHERGPDWTAARITEIVRGRPCYVSFDIDALDPAFAPGTGTPVWGGLASWQAAAILRDLAGLDLKGGDVVEVSPPFDSGGITAVAGAHVATELCCLALWPRRETR</sequence>
<feature type="binding site" evidence="4">
    <location>
        <position position="244"/>
    </location>
    <ligand>
        <name>Mn(2+)</name>
        <dbReference type="ChEBI" id="CHEBI:29035"/>
        <label>1</label>
    </ligand>
</feature>
<keyword evidence="3 5" id="KW-0378">Hydrolase</keyword>
<dbReference type="EMBL" id="RDRB01000009">
    <property type="protein sequence ID" value="ROT98636.1"/>
    <property type="molecule type" value="Genomic_DNA"/>
</dbReference>
<dbReference type="CDD" id="cd11592">
    <property type="entry name" value="Agmatinase_PAH"/>
    <property type="match status" value="1"/>
</dbReference>
<protein>
    <submittedName>
        <fullName evidence="6">Agmatinase</fullName>
        <ecNumber evidence="6">3.5.3.11</ecNumber>
    </submittedName>
</protein>
<comment type="cofactor">
    <cofactor evidence="4">
        <name>Mn(2+)</name>
        <dbReference type="ChEBI" id="CHEBI:29035"/>
    </cofactor>
    <text evidence="4">Binds 2 manganese ions per subunit.</text>
</comment>
<accession>A0A3N2QTT7</accession>